<dbReference type="PROSITE" id="PS51257">
    <property type="entry name" value="PROKAR_LIPOPROTEIN"/>
    <property type="match status" value="1"/>
</dbReference>
<dbReference type="AlphaFoldDB" id="A0A502GQ45"/>
<gene>
    <name evidence="1" type="ORF">EAH73_18480</name>
</gene>
<comment type="caution">
    <text evidence="1">The sequence shown here is derived from an EMBL/GenBank/DDBJ whole genome shotgun (WGS) entry which is preliminary data.</text>
</comment>
<name>A0A502GQ45_9BACT</name>
<organism evidence="1 2">
    <name type="scientific">Hymenobacter nivis</name>
    <dbReference type="NCBI Taxonomy" id="1850093"/>
    <lineage>
        <taxon>Bacteria</taxon>
        <taxon>Pseudomonadati</taxon>
        <taxon>Bacteroidota</taxon>
        <taxon>Cytophagia</taxon>
        <taxon>Cytophagales</taxon>
        <taxon>Hymenobacteraceae</taxon>
        <taxon>Hymenobacter</taxon>
    </lineage>
</organism>
<sequence length="342" mass="35877">MRFLLRVLPVLVLAAACTKIVFSPRLDFVGASRFVSSSPAVLTTATVTADTLASKLYAQTADLANGPDLARLRITLASSPTRTPVLYPFPISSYQPGSTPDDPALVYLDSVLAPGTKDIAFTNLLTRRTASGVDTWEYSVTDAMGATASRAYRLTLRRTDSLTAVVHSYRAYFGAVPVGRAGAPLTAAQSQALAYVNLRQGLALPHFAVAGTNATKQENRALVDLVCTSRGPTLRLVSTRSDSLVTTGWSTTSRHTTALRATALTATDFIALTTNALLASTFAGGTATGGDSLRTVPLVKGAVIAFHTAATATAGQKYGALLIADLVRTPATIITCQVLVQK</sequence>
<reference evidence="1 2" key="1">
    <citation type="journal article" date="2019" name="Environ. Microbiol.">
        <title>Species interactions and distinct microbial communities in high Arctic permafrost affected cryosols are associated with the CH4 and CO2 gas fluxes.</title>
        <authorList>
            <person name="Altshuler I."/>
            <person name="Hamel J."/>
            <person name="Turney S."/>
            <person name="Magnuson E."/>
            <person name="Levesque R."/>
            <person name="Greer C."/>
            <person name="Whyte L.G."/>
        </authorList>
    </citation>
    <scope>NUCLEOTIDE SEQUENCE [LARGE SCALE GENOMIC DNA]</scope>
    <source>
        <strain evidence="1 2">S9.2P</strain>
    </source>
</reference>
<dbReference type="EMBL" id="RCYZ01000008">
    <property type="protein sequence ID" value="TPG63043.1"/>
    <property type="molecule type" value="Genomic_DNA"/>
</dbReference>
<dbReference type="Proteomes" id="UP000317646">
    <property type="component" value="Unassembled WGS sequence"/>
</dbReference>
<protein>
    <submittedName>
        <fullName evidence="1">Uncharacterized protein</fullName>
    </submittedName>
</protein>
<evidence type="ECO:0000313" key="1">
    <source>
        <dbReference type="EMBL" id="TPG63043.1"/>
    </source>
</evidence>
<accession>A0A502GQ45</accession>
<dbReference type="RefSeq" id="WP_140468923.1">
    <property type="nucleotide sequence ID" value="NZ_RCYZ01000008.1"/>
</dbReference>
<dbReference type="OrthoDB" id="877329at2"/>
<evidence type="ECO:0000313" key="2">
    <source>
        <dbReference type="Proteomes" id="UP000317646"/>
    </source>
</evidence>
<keyword evidence="2" id="KW-1185">Reference proteome</keyword>
<proteinExistence type="predicted"/>